<proteinExistence type="predicted"/>
<reference evidence="2" key="1">
    <citation type="journal article" date="2019" name="Int. J. Syst. Evol. Microbiol.">
        <title>The Global Catalogue of Microorganisms (GCM) 10K type strain sequencing project: providing services to taxonomists for standard genome sequencing and annotation.</title>
        <authorList>
            <consortium name="The Broad Institute Genomics Platform"/>
            <consortium name="The Broad Institute Genome Sequencing Center for Infectious Disease"/>
            <person name="Wu L."/>
            <person name="Ma J."/>
        </authorList>
    </citation>
    <scope>NUCLEOTIDE SEQUENCE [LARGE SCALE GENOMIC DNA]</scope>
    <source>
        <strain evidence="2">CGMCC 1.11013</strain>
    </source>
</reference>
<comment type="caution">
    <text evidence="1">The sequence shown here is derived from an EMBL/GenBank/DDBJ whole genome shotgun (WGS) entry which is preliminary data.</text>
</comment>
<gene>
    <name evidence="1" type="ORF">GCM10010985_36040</name>
</gene>
<sequence>MVPVATVPGDELHMRDWFVRIRRAGCYEEPQPKMIWDGCCYISCETPEPCPAKTLEYKVFDIDAEGRMSFYWDKLLYTQPPGRYEALVHDHAKQPVFAFGIQLCTDPIVVEQVTCEMAQAEGAACNNDS</sequence>
<accession>A0ABQ1RRY2</accession>
<dbReference type="EMBL" id="BMEG01000005">
    <property type="protein sequence ID" value="GGD78342.1"/>
    <property type="molecule type" value="Genomic_DNA"/>
</dbReference>
<name>A0ABQ1RRY2_9BURK</name>
<keyword evidence="2" id="KW-1185">Reference proteome</keyword>
<evidence type="ECO:0000313" key="1">
    <source>
        <dbReference type="EMBL" id="GGD78342.1"/>
    </source>
</evidence>
<protein>
    <submittedName>
        <fullName evidence="1">Uncharacterized protein</fullName>
    </submittedName>
</protein>
<evidence type="ECO:0000313" key="2">
    <source>
        <dbReference type="Proteomes" id="UP000597138"/>
    </source>
</evidence>
<organism evidence="1 2">
    <name type="scientific">Caballeronia grimmiae</name>
    <dbReference type="NCBI Taxonomy" id="1071679"/>
    <lineage>
        <taxon>Bacteria</taxon>
        <taxon>Pseudomonadati</taxon>
        <taxon>Pseudomonadota</taxon>
        <taxon>Betaproteobacteria</taxon>
        <taxon>Burkholderiales</taxon>
        <taxon>Burkholderiaceae</taxon>
        <taxon>Caballeronia</taxon>
    </lineage>
</organism>
<dbReference type="Proteomes" id="UP000597138">
    <property type="component" value="Unassembled WGS sequence"/>
</dbReference>